<dbReference type="InterPro" id="IPR029464">
    <property type="entry name" value="HSDR_N"/>
</dbReference>
<evidence type="ECO:0000259" key="1">
    <source>
        <dbReference type="Pfam" id="PF13588"/>
    </source>
</evidence>
<reference evidence="2" key="1">
    <citation type="submission" date="2018-06" db="EMBL/GenBank/DDBJ databases">
        <authorList>
            <person name="Zhirakovskaya E."/>
        </authorList>
    </citation>
    <scope>NUCLEOTIDE SEQUENCE</scope>
</reference>
<dbReference type="AlphaFoldDB" id="A0A3B0W2U6"/>
<name>A0A3B0W2U6_9ZZZZ</name>
<organism evidence="2">
    <name type="scientific">hydrothermal vent metagenome</name>
    <dbReference type="NCBI Taxonomy" id="652676"/>
    <lineage>
        <taxon>unclassified sequences</taxon>
        <taxon>metagenomes</taxon>
        <taxon>ecological metagenomes</taxon>
    </lineage>
</organism>
<dbReference type="EMBL" id="UOFC01000063">
    <property type="protein sequence ID" value="VAW45602.1"/>
    <property type="molecule type" value="Genomic_DNA"/>
</dbReference>
<proteinExistence type="predicted"/>
<accession>A0A3B0W2U6</accession>
<feature type="domain" description="Type I restriction enzyme R protein N-terminal" evidence="1">
    <location>
        <begin position="35"/>
        <end position="143"/>
    </location>
</feature>
<dbReference type="Gene3D" id="3.90.1570.30">
    <property type="match status" value="1"/>
</dbReference>
<dbReference type="Pfam" id="PF13588">
    <property type="entry name" value="HSDR_N_2"/>
    <property type="match status" value="1"/>
</dbReference>
<gene>
    <name evidence="2" type="ORF">MNBD_GAMMA03-129</name>
</gene>
<evidence type="ECO:0000313" key="2">
    <source>
        <dbReference type="EMBL" id="VAW45602.1"/>
    </source>
</evidence>
<protein>
    <recommendedName>
        <fullName evidence="1">Type I restriction enzyme R protein N-terminal domain-containing protein</fullName>
    </recommendedName>
</protein>
<sequence length="147" mass="16949">MQTLNLPSYNFKITHKEEGDFIFDVIRKKNILLTPEEWVRQHIIHYLHKNLGYPKGLLKVESGVMYNARMKRSDIIIYDRKGSPSILVECKAPSVKINQSTVEQAAMYNRTLNASVIILTNGVVHYTFKLDDKGVLINLDEIPKYKA</sequence>